<dbReference type="Proteomes" id="UP001183607">
    <property type="component" value="Unassembled WGS sequence"/>
</dbReference>
<evidence type="ECO:0000313" key="3">
    <source>
        <dbReference type="Proteomes" id="UP001183607"/>
    </source>
</evidence>
<dbReference type="InterPro" id="IPR036388">
    <property type="entry name" value="WH-like_DNA-bd_sf"/>
</dbReference>
<accession>A0ABD5E4U8</accession>
<dbReference type="RefSeq" id="WP_093854926.1">
    <property type="nucleotide sequence ID" value="NZ_JAVRER010000015.1"/>
</dbReference>
<evidence type="ECO:0000256" key="1">
    <source>
        <dbReference type="SAM" id="MobiDB-lite"/>
    </source>
</evidence>
<proteinExistence type="predicted"/>
<comment type="caution">
    <text evidence="2">The sequence shown here is derived from an EMBL/GenBank/DDBJ whole genome shotgun (WGS) entry which is preliminary data.</text>
</comment>
<reference evidence="3" key="1">
    <citation type="submission" date="2023-07" db="EMBL/GenBank/DDBJ databases">
        <title>30 novel species of actinomycetes from the DSMZ collection.</title>
        <authorList>
            <person name="Nouioui I."/>
        </authorList>
    </citation>
    <scope>NUCLEOTIDE SEQUENCE [LARGE SCALE GENOMIC DNA]</scope>
    <source>
        <strain evidence="3">DSM 41982</strain>
    </source>
</reference>
<dbReference type="SUPFAM" id="SSF88659">
    <property type="entry name" value="Sigma3 and sigma4 domains of RNA polymerase sigma factors"/>
    <property type="match status" value="1"/>
</dbReference>
<dbReference type="Gene3D" id="1.10.10.10">
    <property type="entry name" value="Winged helix-like DNA-binding domain superfamily/Winged helix DNA-binding domain"/>
    <property type="match status" value="1"/>
</dbReference>
<organism evidence="2 3">
    <name type="scientific">Streptomyces evansiae</name>
    <dbReference type="NCBI Taxonomy" id="3075535"/>
    <lineage>
        <taxon>Bacteria</taxon>
        <taxon>Bacillati</taxon>
        <taxon>Actinomycetota</taxon>
        <taxon>Actinomycetes</taxon>
        <taxon>Kitasatosporales</taxon>
        <taxon>Streptomycetaceae</taxon>
        <taxon>Streptomyces</taxon>
    </lineage>
</organism>
<evidence type="ECO:0000313" key="2">
    <source>
        <dbReference type="EMBL" id="MDT0416289.1"/>
    </source>
</evidence>
<name>A0ABD5E4U8_9ACTN</name>
<sequence>MRVVLDPALIAPRRPDLTFDAFADSHMGLWTRYAESQVGAAHSDEVVARACGWLRGNWRRVLGSDSVARYAWRVLKAEVHACATERGVRPVGEVSGAALAELPERLYDLVVLRYELGVGDAEIADYLGIEQAAVGAQARYARGRVEGLSGVAGSSATEGRAGAKGPPGEEELSGAEGPPGPEHLPGAEGLSGPEGLSGVGE</sequence>
<dbReference type="EMBL" id="JAVRER010000015">
    <property type="protein sequence ID" value="MDT0416289.1"/>
    <property type="molecule type" value="Genomic_DNA"/>
</dbReference>
<protein>
    <submittedName>
        <fullName evidence="2">Sigma factor-like helix-turn-helix DNA-binding protein</fullName>
    </submittedName>
</protein>
<feature type="region of interest" description="Disordered" evidence="1">
    <location>
        <begin position="150"/>
        <end position="201"/>
    </location>
</feature>
<gene>
    <name evidence="2" type="ORF">RM574_12395</name>
</gene>
<dbReference type="AlphaFoldDB" id="A0ABD5E4U8"/>
<dbReference type="InterPro" id="IPR013324">
    <property type="entry name" value="RNA_pol_sigma_r3/r4-like"/>
</dbReference>